<feature type="compositionally biased region" description="Basic and acidic residues" evidence="2">
    <location>
        <begin position="143"/>
        <end position="155"/>
    </location>
</feature>
<keyword evidence="3" id="KW-0969">Cilium</keyword>
<feature type="region of interest" description="Disordered" evidence="2">
    <location>
        <begin position="143"/>
        <end position="232"/>
    </location>
</feature>
<dbReference type="Gene3D" id="1.10.238.10">
    <property type="entry name" value="EF-hand"/>
    <property type="match status" value="1"/>
</dbReference>
<dbReference type="AlphaFoldDB" id="D8LL72"/>
<dbReference type="Proteomes" id="UP000002630">
    <property type="component" value="Linkage Group LG25"/>
</dbReference>
<dbReference type="OMA" id="CADNGMI"/>
<feature type="compositionally biased region" description="Low complexity" evidence="2">
    <location>
        <begin position="157"/>
        <end position="169"/>
    </location>
</feature>
<dbReference type="PANTHER" id="PTHR12932">
    <property type="entry name" value="P25 ALPHA-RELATED"/>
    <property type="match status" value="1"/>
</dbReference>
<sequence length="280" mass="29025">MDALEQIFLDFTSFGAGQSGSSEMDSAKFVKLAKDCKLVGKNLSTTDLDLIFTKVKDKTAKKINFDTFVEAVELISEKLGKSKDDVILLIVSAKGPTTGAATVADNVRFHDDKSTFTGVHNNGGPTNIDGHNVDMANQLDRSEGADVRGVKEYQNDSRSSGSSAVPRRSSQGETARRASGGKTTAQRKSSTQGKGAATATASSAAAPRKSSSSAAAPRKSSSSAAPRGSASIGPIGPAAIGADGSVQDVEQRVADVFVAFASSVAKVTVDIAYESGRDRL</sequence>
<feature type="compositionally biased region" description="Low complexity" evidence="2">
    <location>
        <begin position="189"/>
        <end position="232"/>
    </location>
</feature>
<evidence type="ECO:0000313" key="3">
    <source>
        <dbReference type="EMBL" id="CBN76132.1"/>
    </source>
</evidence>
<gene>
    <name evidence="3" type="ORF">Esi_0340_0012</name>
</gene>
<keyword evidence="4" id="KW-1185">Reference proteome</keyword>
<name>D8LL72_ECTSI</name>
<protein>
    <submittedName>
        <fullName evidence="3">Flagellar associated protein</fullName>
    </submittedName>
</protein>
<dbReference type="InParanoid" id="D8LL72"/>
<dbReference type="GO" id="GO:0015631">
    <property type="term" value="F:tubulin binding"/>
    <property type="evidence" value="ECO:0007669"/>
    <property type="project" value="InterPro"/>
</dbReference>
<dbReference type="EMBL" id="FN648532">
    <property type="protein sequence ID" value="CBN76132.1"/>
    <property type="molecule type" value="Genomic_DNA"/>
</dbReference>
<dbReference type="PANTHER" id="PTHR12932:SF9">
    <property type="entry name" value="TUBULIN POLYMERIZATION-PROMOTING PROTEIN HOMOLOG"/>
    <property type="match status" value="1"/>
</dbReference>
<dbReference type="GO" id="GO:0046785">
    <property type="term" value="P:microtubule polymerization"/>
    <property type="evidence" value="ECO:0007669"/>
    <property type="project" value="InterPro"/>
</dbReference>
<dbReference type="SUPFAM" id="SSF47473">
    <property type="entry name" value="EF-hand"/>
    <property type="match status" value="1"/>
</dbReference>
<keyword evidence="3" id="KW-0966">Cell projection</keyword>
<evidence type="ECO:0000256" key="2">
    <source>
        <dbReference type="SAM" id="MobiDB-lite"/>
    </source>
</evidence>
<dbReference type="InterPro" id="IPR011992">
    <property type="entry name" value="EF-hand-dom_pair"/>
</dbReference>
<comment type="similarity">
    <text evidence="1">Belongs to the TPPP family.</text>
</comment>
<proteinExistence type="inferred from homology"/>
<accession>D8LL72</accession>
<organism evidence="3 4">
    <name type="scientific">Ectocarpus siliculosus</name>
    <name type="common">Brown alga</name>
    <name type="synonym">Conferva siliculosa</name>
    <dbReference type="NCBI Taxonomy" id="2880"/>
    <lineage>
        <taxon>Eukaryota</taxon>
        <taxon>Sar</taxon>
        <taxon>Stramenopiles</taxon>
        <taxon>Ochrophyta</taxon>
        <taxon>PX clade</taxon>
        <taxon>Phaeophyceae</taxon>
        <taxon>Ectocarpales</taxon>
        <taxon>Ectocarpaceae</taxon>
        <taxon>Ectocarpus</taxon>
    </lineage>
</organism>
<evidence type="ECO:0000313" key="4">
    <source>
        <dbReference type="Proteomes" id="UP000002630"/>
    </source>
</evidence>
<dbReference type="eggNOG" id="KOG4070">
    <property type="taxonomic scope" value="Eukaryota"/>
</dbReference>
<reference evidence="3 4" key="1">
    <citation type="journal article" date="2010" name="Nature">
        <title>The Ectocarpus genome and the independent evolution of multicellularity in brown algae.</title>
        <authorList>
            <person name="Cock J.M."/>
            <person name="Sterck L."/>
            <person name="Rouze P."/>
            <person name="Scornet D."/>
            <person name="Allen A.E."/>
            <person name="Amoutzias G."/>
            <person name="Anthouard V."/>
            <person name="Artiguenave F."/>
            <person name="Aury J.M."/>
            <person name="Badger J.H."/>
            <person name="Beszteri B."/>
            <person name="Billiau K."/>
            <person name="Bonnet E."/>
            <person name="Bothwell J.H."/>
            <person name="Bowler C."/>
            <person name="Boyen C."/>
            <person name="Brownlee C."/>
            <person name="Carrano C.J."/>
            <person name="Charrier B."/>
            <person name="Cho G.Y."/>
            <person name="Coelho S.M."/>
            <person name="Collen J."/>
            <person name="Corre E."/>
            <person name="Da Silva C."/>
            <person name="Delage L."/>
            <person name="Delaroque N."/>
            <person name="Dittami S.M."/>
            <person name="Doulbeau S."/>
            <person name="Elias M."/>
            <person name="Farnham G."/>
            <person name="Gachon C.M."/>
            <person name="Gschloessl B."/>
            <person name="Heesch S."/>
            <person name="Jabbari K."/>
            <person name="Jubin C."/>
            <person name="Kawai H."/>
            <person name="Kimura K."/>
            <person name="Kloareg B."/>
            <person name="Kupper F.C."/>
            <person name="Lang D."/>
            <person name="Le Bail A."/>
            <person name="Leblanc C."/>
            <person name="Lerouge P."/>
            <person name="Lohr M."/>
            <person name="Lopez P.J."/>
            <person name="Martens C."/>
            <person name="Maumus F."/>
            <person name="Michel G."/>
            <person name="Miranda-Saavedra D."/>
            <person name="Morales J."/>
            <person name="Moreau H."/>
            <person name="Motomura T."/>
            <person name="Nagasato C."/>
            <person name="Napoli C.A."/>
            <person name="Nelson D.R."/>
            <person name="Nyvall-Collen P."/>
            <person name="Peters A.F."/>
            <person name="Pommier C."/>
            <person name="Potin P."/>
            <person name="Poulain J."/>
            <person name="Quesneville H."/>
            <person name="Read B."/>
            <person name="Rensing S.A."/>
            <person name="Ritter A."/>
            <person name="Rousvoal S."/>
            <person name="Samanta M."/>
            <person name="Samson G."/>
            <person name="Schroeder D.C."/>
            <person name="Segurens B."/>
            <person name="Strittmatter M."/>
            <person name="Tonon T."/>
            <person name="Tregear J.W."/>
            <person name="Valentin K."/>
            <person name="von Dassow P."/>
            <person name="Yamagishi T."/>
            <person name="Van de Peer Y."/>
            <person name="Wincker P."/>
        </authorList>
    </citation>
    <scope>NUCLEOTIDE SEQUENCE [LARGE SCALE GENOMIC DNA]</scope>
    <source>
        <strain evidence="4">Ec32 / CCAP1310/4</strain>
    </source>
</reference>
<keyword evidence="3" id="KW-0282">Flagellum</keyword>
<dbReference type="GO" id="GO:0001578">
    <property type="term" value="P:microtubule bundle formation"/>
    <property type="evidence" value="ECO:0007669"/>
    <property type="project" value="TreeGrafter"/>
</dbReference>
<dbReference type="GO" id="GO:0005874">
    <property type="term" value="C:microtubule"/>
    <property type="evidence" value="ECO:0007669"/>
    <property type="project" value="TreeGrafter"/>
</dbReference>
<dbReference type="InterPro" id="IPR008907">
    <property type="entry name" value="TPP/p25"/>
</dbReference>
<dbReference type="Pfam" id="PF05517">
    <property type="entry name" value="p25-alpha"/>
    <property type="match status" value="1"/>
</dbReference>
<dbReference type="EMBL" id="FN649750">
    <property type="protein sequence ID" value="CBN76132.1"/>
    <property type="molecule type" value="Genomic_DNA"/>
</dbReference>
<dbReference type="OrthoDB" id="548799at2759"/>
<evidence type="ECO:0000256" key="1">
    <source>
        <dbReference type="ARBA" id="ARBA00010994"/>
    </source>
</evidence>
<dbReference type="GO" id="GO:0032273">
    <property type="term" value="P:positive regulation of protein polymerization"/>
    <property type="evidence" value="ECO:0007669"/>
    <property type="project" value="TreeGrafter"/>
</dbReference>